<name>A0ACC2N1M8_9HYME</name>
<organism evidence="1 2">
    <name type="scientific">Eretmocerus hayati</name>
    <dbReference type="NCBI Taxonomy" id="131215"/>
    <lineage>
        <taxon>Eukaryota</taxon>
        <taxon>Metazoa</taxon>
        <taxon>Ecdysozoa</taxon>
        <taxon>Arthropoda</taxon>
        <taxon>Hexapoda</taxon>
        <taxon>Insecta</taxon>
        <taxon>Pterygota</taxon>
        <taxon>Neoptera</taxon>
        <taxon>Endopterygota</taxon>
        <taxon>Hymenoptera</taxon>
        <taxon>Apocrita</taxon>
        <taxon>Proctotrupomorpha</taxon>
        <taxon>Chalcidoidea</taxon>
        <taxon>Aphelinidae</taxon>
        <taxon>Aphelininae</taxon>
        <taxon>Eretmocerus</taxon>
    </lineage>
</organism>
<keyword evidence="2" id="KW-1185">Reference proteome</keyword>
<dbReference type="Proteomes" id="UP001239111">
    <property type="component" value="Chromosome 4"/>
</dbReference>
<reference evidence="1" key="1">
    <citation type="submission" date="2023-04" db="EMBL/GenBank/DDBJ databases">
        <title>A chromosome-level genome assembly of the parasitoid wasp Eretmocerus hayati.</title>
        <authorList>
            <person name="Zhong Y."/>
            <person name="Liu S."/>
            <person name="Liu Y."/>
        </authorList>
    </citation>
    <scope>NUCLEOTIDE SEQUENCE</scope>
    <source>
        <strain evidence="1">ZJU_SS_LIU_2023</strain>
    </source>
</reference>
<proteinExistence type="predicted"/>
<evidence type="ECO:0000313" key="1">
    <source>
        <dbReference type="EMBL" id="KAJ8665033.1"/>
    </source>
</evidence>
<dbReference type="EMBL" id="CM056744">
    <property type="protein sequence ID" value="KAJ8665033.1"/>
    <property type="molecule type" value="Genomic_DNA"/>
</dbReference>
<protein>
    <submittedName>
        <fullName evidence="1">Uncharacterized protein</fullName>
    </submittedName>
</protein>
<comment type="caution">
    <text evidence="1">The sequence shown here is derived from an EMBL/GenBank/DDBJ whole genome shotgun (WGS) entry which is preliminary data.</text>
</comment>
<evidence type="ECO:0000313" key="2">
    <source>
        <dbReference type="Proteomes" id="UP001239111"/>
    </source>
</evidence>
<sequence>MDLPPGSSQPPKETDKECLHINGYTFTKHFVGKKREVHWTYTNDEKTKELILPQPTSQNEAALNSQQIKTFLRQHITQRKPYFDPQDVDNVLKLPKIGDEPMTQSNQMIAILHHPIIQAPLLNQSNQMVAIIHHPTVQQPQTLFQPSQMIAIVQQHTTQSNNLFQPTQMVAFLPKPTVRNNLLPISEQAKDTSQQSIIHREPDINLRQTETILDQSTCSNMALVKPSQAVSNISSLPVTQNKLSFESNHTSDTILPPTTSNLPNLEQVTDKIQQLTTEDQSFSISKQDSMNLQRPVIQAEPSSESDEVMTVSERPVTESQSDHKSQRETISLHQCATENDSHLGSEPKTTNLEEIIIPDDLLSELSQFISILENPTTVDEPPTSLEEEINSTQQSNLKNKQLAKSDPLELNSHRLIITEESPLDDRRTPSDTGTQNPTVVRQIGERLCVDGYVYVRRSKTRTGLTDWVCRRFFKKNMPQQCEAKAQTIVRSSMEISFRSGGPLESKHNHPPMTEDVTEAESLVSLGSDDFTYQFVSKANPSKKCRNFNQPHRLQDQCNRVSGTEAKELDLDMKSHLYRQFLMSFSEKPIFDEVNIMRALDASYNVKHGNRQRAYANIVANQEKIIKDLKSLTDDPKICKILTQDGTYSLYEPGDITAENFGNGQSMLTKSDSSADRDNHTGKKQGNVISSIQGKKKSDKTRPATVSLPINDLINYWPPIPSLDYGNDDGLVKGTAMKPDLRHYNDQKEKHGFKEKGLFGSNRRNISGRLPKAKELSGPNPQSSSHQANTALISSRSSQSNSVDIDKIAVTNPQEFLQNTTRYTTIDQIDLQSVLAVPKPPQSKSTHVNRSTVESIQGQCQNMTSSNLERLIITFLQDRHHDITKSDMFNKCGQQPIVTASKSLQCESGVKRPTSMRLQNNDKDTARPDTSERLCTDLSKPFQFESPDLDESTVTITQDHPQKTPRTNVVRPTIRNLQGPHQNMSSDNVSQTISQPIPDSSKPSQPVLSDVTKPSVTNCLDSPQNISRPIPNNLQTNPQSILTVSKPPQPELSGTKRQGGPISQSYAQKVSRPITINQSARQPILAKVRSSETSLPGVKIRIISDLRYRLRDIPRIVKNVQTKLKPILPRPEPLQSNSSDTNEQDVTKSKDQPQVISKPIYTVSQISPQSNIPQRINCSPTLNVLCNSVPQFPTINVPTVTNNLQVPFTQNLVGFNTFITPTTGQFYFPLYFPIVTHPD</sequence>
<gene>
    <name evidence="1" type="ORF">QAD02_006695</name>
</gene>
<accession>A0ACC2N1M8</accession>